<dbReference type="PANTHER" id="PTHR22912:SF160">
    <property type="entry name" value="DIHYDROLIPOYL DEHYDROGENASE"/>
    <property type="match status" value="1"/>
</dbReference>
<dbReference type="PIRSF" id="PIRSF000350">
    <property type="entry name" value="Mercury_reductase_MerA"/>
    <property type="match status" value="1"/>
</dbReference>
<dbReference type="Pfam" id="PF07992">
    <property type="entry name" value="Pyr_redox_2"/>
    <property type="match status" value="1"/>
</dbReference>
<keyword evidence="12" id="KW-0547">Nucleotide-binding</keyword>
<feature type="binding site" evidence="12">
    <location>
        <position position="201"/>
    </location>
    <ligand>
        <name>NAD(+)</name>
        <dbReference type="ChEBI" id="CHEBI:57540"/>
    </ligand>
</feature>
<dbReference type="RefSeq" id="WP_006701238.1">
    <property type="nucleotide sequence ID" value="NZ_PKHE01000008.1"/>
</dbReference>
<proteinExistence type="inferred from homology"/>
<dbReference type="InterPro" id="IPR012999">
    <property type="entry name" value="Pyr_OxRdtase_I_AS"/>
</dbReference>
<dbReference type="OrthoDB" id="9800167at2"/>
<comment type="similarity">
    <text evidence="1 14">Belongs to the class-I pyridine nucleotide-disulfide oxidoreductase family.</text>
</comment>
<evidence type="ECO:0000259" key="15">
    <source>
        <dbReference type="Pfam" id="PF02852"/>
    </source>
</evidence>
<dbReference type="InterPro" id="IPR050151">
    <property type="entry name" value="Class-I_Pyr_Nuc-Dis_Oxidored"/>
</dbReference>
<dbReference type="InterPro" id="IPR001100">
    <property type="entry name" value="Pyr_nuc-diS_OxRdtase"/>
</dbReference>
<dbReference type="GO" id="GO:0006103">
    <property type="term" value="P:2-oxoglutarate metabolic process"/>
    <property type="evidence" value="ECO:0007669"/>
    <property type="project" value="TreeGrafter"/>
</dbReference>
<dbReference type="Proteomes" id="UP000234384">
    <property type="component" value="Unassembled WGS sequence"/>
</dbReference>
<evidence type="ECO:0000256" key="2">
    <source>
        <dbReference type="ARBA" id="ARBA00012608"/>
    </source>
</evidence>
<evidence type="ECO:0000256" key="9">
    <source>
        <dbReference type="ARBA" id="ARBA00023284"/>
    </source>
</evidence>
<feature type="binding site" evidence="12">
    <location>
        <begin position="178"/>
        <end position="185"/>
    </location>
    <ligand>
        <name>NAD(+)</name>
        <dbReference type="ChEBI" id="CHEBI:57540"/>
    </ligand>
</feature>
<sequence>MTIETEVVVIGSGPGGYVAAIRAAQLGKKVAIIEKEYIGGVCLNVGCIPSKAMITAAHKYNDVKEYEQFGLNVPEITFDWDKVQAFRANAVEQLTDGVEYLLNGNNIEIVRGTARFEDEHTLSIESEEGQKTLKFEDCIIATGSRPRDIPPVRFSDRIVSSTEVLSFPERPDSLIVIGGGVIGIELATVYANFGTKVTVLEGQKNILPGTNRKLTNVVQRKLKEKGVEIVTNAMVNGSQEEADGVTVTAEVKGKTEEYKADYVMLSIGRVVNTDDIGIEKAGVELDEYGLVKVDEQARTNKPHIYAIGDIIAGPQLAHKASYEAKIAAEAIAGMDSTIAYKCMPSVVYSEPEIAVTGVTSDEVKAQKLDAIQSSFQYAGNGRAIAMAETAGYVNLISDKATGKVIGCEIVGANASDLINELSLAIEKELTVEDIAMTVHPHPTLGEIIMETAEIAADKPIHVVKK</sequence>
<feature type="binding site" evidence="12">
    <location>
        <position position="51"/>
    </location>
    <ligand>
        <name>FAD</name>
        <dbReference type="ChEBI" id="CHEBI:57692"/>
    </ligand>
</feature>
<dbReference type="Gene3D" id="3.50.50.60">
    <property type="entry name" value="FAD/NAD(P)-binding domain"/>
    <property type="match status" value="2"/>
</dbReference>
<feature type="domain" description="Pyridine nucleotide-disulphide oxidoreductase dimerisation" evidence="15">
    <location>
        <begin position="343"/>
        <end position="451"/>
    </location>
</feature>
<feature type="disulfide bond" description="Redox-active" evidence="13">
    <location>
        <begin position="42"/>
        <end position="47"/>
    </location>
</feature>
<name>A0A2I1K0M7_9LACT</name>
<dbReference type="Gene3D" id="3.30.390.30">
    <property type="match status" value="1"/>
</dbReference>
<evidence type="ECO:0000256" key="12">
    <source>
        <dbReference type="PIRSR" id="PIRSR000350-3"/>
    </source>
</evidence>
<evidence type="ECO:0000313" key="18">
    <source>
        <dbReference type="Proteomes" id="UP000234384"/>
    </source>
</evidence>
<dbReference type="PRINTS" id="PR00411">
    <property type="entry name" value="PNDRDTASEI"/>
</dbReference>
<dbReference type="EC" id="1.8.1.4" evidence="2 14"/>
<dbReference type="Pfam" id="PF02852">
    <property type="entry name" value="Pyr_redox_dim"/>
    <property type="match status" value="1"/>
</dbReference>
<protein>
    <recommendedName>
        <fullName evidence="3 14">Dihydrolipoyl dehydrogenase</fullName>
        <ecNumber evidence="2 14">1.8.1.4</ecNumber>
    </recommendedName>
</protein>
<evidence type="ECO:0000313" key="17">
    <source>
        <dbReference type="EMBL" id="PKY89157.1"/>
    </source>
</evidence>
<evidence type="ECO:0000256" key="1">
    <source>
        <dbReference type="ARBA" id="ARBA00007532"/>
    </source>
</evidence>
<keyword evidence="7 12" id="KW-0520">NAD</keyword>
<dbReference type="PROSITE" id="PS00076">
    <property type="entry name" value="PYRIDINE_REDOX_1"/>
    <property type="match status" value="1"/>
</dbReference>
<comment type="caution">
    <text evidence="17">The sequence shown here is derived from an EMBL/GenBank/DDBJ whole genome shotgun (WGS) entry which is preliminary data.</text>
</comment>
<comment type="miscellaneous">
    <text evidence="14">The active site is a redox-active disulfide bond.</text>
</comment>
<keyword evidence="4 14" id="KW-0285">Flavoprotein</keyword>
<evidence type="ECO:0000256" key="7">
    <source>
        <dbReference type="ARBA" id="ARBA00023027"/>
    </source>
</evidence>
<dbReference type="SUPFAM" id="SSF55424">
    <property type="entry name" value="FAD/NAD-linked reductases, dimerisation (C-terminal) domain"/>
    <property type="match status" value="1"/>
</dbReference>
<dbReference type="InterPro" id="IPR036188">
    <property type="entry name" value="FAD/NAD-bd_sf"/>
</dbReference>
<keyword evidence="9 14" id="KW-0676">Redox-active center</keyword>
<evidence type="ECO:0000256" key="6">
    <source>
        <dbReference type="ARBA" id="ARBA00023002"/>
    </source>
</evidence>
<comment type="catalytic activity">
    <reaction evidence="10 14">
        <text>N(6)-[(R)-dihydrolipoyl]-L-lysyl-[protein] + NAD(+) = N(6)-[(R)-lipoyl]-L-lysyl-[protein] + NADH + H(+)</text>
        <dbReference type="Rhea" id="RHEA:15045"/>
        <dbReference type="Rhea" id="RHEA-COMP:10474"/>
        <dbReference type="Rhea" id="RHEA-COMP:10475"/>
        <dbReference type="ChEBI" id="CHEBI:15378"/>
        <dbReference type="ChEBI" id="CHEBI:57540"/>
        <dbReference type="ChEBI" id="CHEBI:57945"/>
        <dbReference type="ChEBI" id="CHEBI:83099"/>
        <dbReference type="ChEBI" id="CHEBI:83100"/>
        <dbReference type="EC" id="1.8.1.4"/>
    </reaction>
</comment>
<evidence type="ECO:0000256" key="11">
    <source>
        <dbReference type="PIRSR" id="PIRSR000350-2"/>
    </source>
</evidence>
<dbReference type="SUPFAM" id="SSF51905">
    <property type="entry name" value="FAD/NAD(P)-binding domain"/>
    <property type="match status" value="1"/>
</dbReference>
<feature type="binding site" evidence="12">
    <location>
        <position position="309"/>
    </location>
    <ligand>
        <name>FAD</name>
        <dbReference type="ChEBI" id="CHEBI:57692"/>
    </ligand>
</feature>
<dbReference type="GO" id="GO:0050660">
    <property type="term" value="F:flavin adenine dinucleotide binding"/>
    <property type="evidence" value="ECO:0007669"/>
    <property type="project" value="InterPro"/>
</dbReference>
<evidence type="ECO:0000256" key="13">
    <source>
        <dbReference type="PIRSR" id="PIRSR000350-4"/>
    </source>
</evidence>
<feature type="domain" description="FAD/NAD(P)-binding" evidence="16">
    <location>
        <begin position="6"/>
        <end position="324"/>
    </location>
</feature>
<dbReference type="InterPro" id="IPR006258">
    <property type="entry name" value="Lipoamide_DH"/>
</dbReference>
<dbReference type="NCBIfam" id="TIGR01350">
    <property type="entry name" value="lipoamide_DH"/>
    <property type="match status" value="1"/>
</dbReference>
<comment type="cofactor">
    <cofactor evidence="12 14">
        <name>FAD</name>
        <dbReference type="ChEBI" id="CHEBI:57692"/>
    </cofactor>
    <text evidence="12 14">Binds 1 FAD per subunit.</text>
</comment>
<gene>
    <name evidence="17" type="primary">lpdA</name>
    <name evidence="17" type="ORF">CYJ57_04245</name>
</gene>
<evidence type="ECO:0000259" key="16">
    <source>
        <dbReference type="Pfam" id="PF07992"/>
    </source>
</evidence>
<dbReference type="AlphaFoldDB" id="A0A2I1K0M7"/>
<dbReference type="GO" id="GO:0004148">
    <property type="term" value="F:dihydrolipoyl dehydrogenase (NADH) activity"/>
    <property type="evidence" value="ECO:0007669"/>
    <property type="project" value="UniProtKB-EC"/>
</dbReference>
<feature type="binding site" evidence="12">
    <location>
        <begin position="142"/>
        <end position="144"/>
    </location>
    <ligand>
        <name>FAD</name>
        <dbReference type="ChEBI" id="CHEBI:57692"/>
    </ligand>
</feature>
<feature type="active site" description="Proton acceptor" evidence="11">
    <location>
        <position position="441"/>
    </location>
</feature>
<evidence type="ECO:0000256" key="3">
    <source>
        <dbReference type="ARBA" id="ARBA00016961"/>
    </source>
</evidence>
<evidence type="ECO:0000256" key="5">
    <source>
        <dbReference type="ARBA" id="ARBA00022827"/>
    </source>
</evidence>
<dbReference type="FunFam" id="3.30.390.30:FF:000001">
    <property type="entry name" value="Dihydrolipoyl dehydrogenase"/>
    <property type="match status" value="1"/>
</dbReference>
<dbReference type="InterPro" id="IPR016156">
    <property type="entry name" value="FAD/NAD-linked_Rdtase_dimer_sf"/>
</dbReference>
<evidence type="ECO:0000256" key="14">
    <source>
        <dbReference type="RuleBase" id="RU003692"/>
    </source>
</evidence>
<dbReference type="EMBL" id="PKHE01000008">
    <property type="protein sequence ID" value="PKY89157.1"/>
    <property type="molecule type" value="Genomic_DNA"/>
</dbReference>
<keyword evidence="6 14" id="KW-0560">Oxidoreductase</keyword>
<reference evidence="17 18" key="1">
    <citation type="submission" date="2017-12" db="EMBL/GenBank/DDBJ databases">
        <title>Phylogenetic diversity of female urinary microbiome.</title>
        <authorList>
            <person name="Thomas-White K."/>
            <person name="Wolfe A.J."/>
        </authorList>
    </citation>
    <scope>NUCLEOTIDE SEQUENCE [LARGE SCALE GENOMIC DNA]</scope>
    <source>
        <strain evidence="17 18">UMB0898</strain>
    </source>
</reference>
<dbReference type="PRINTS" id="PR00368">
    <property type="entry name" value="FADPNR"/>
</dbReference>
<evidence type="ECO:0000256" key="10">
    <source>
        <dbReference type="ARBA" id="ARBA00049187"/>
    </source>
</evidence>
<dbReference type="InterPro" id="IPR004099">
    <property type="entry name" value="Pyr_nucl-diS_OxRdtase_dimer"/>
</dbReference>
<evidence type="ECO:0000256" key="8">
    <source>
        <dbReference type="ARBA" id="ARBA00023157"/>
    </source>
</evidence>
<keyword evidence="8" id="KW-1015">Disulfide bond</keyword>
<evidence type="ECO:0000256" key="4">
    <source>
        <dbReference type="ARBA" id="ARBA00022630"/>
    </source>
</evidence>
<dbReference type="InterPro" id="IPR023753">
    <property type="entry name" value="FAD/NAD-binding_dom"/>
</dbReference>
<organism evidence="17 18">
    <name type="scientific">Falseniella ignava</name>
    <dbReference type="NCBI Taxonomy" id="137730"/>
    <lineage>
        <taxon>Bacteria</taxon>
        <taxon>Bacillati</taxon>
        <taxon>Bacillota</taxon>
        <taxon>Bacilli</taxon>
        <taxon>Lactobacillales</taxon>
        <taxon>Aerococcaceae</taxon>
        <taxon>Falseniella</taxon>
    </lineage>
</organism>
<feature type="binding site" evidence="12">
    <location>
        <position position="268"/>
    </location>
    <ligand>
        <name>NAD(+)</name>
        <dbReference type="ChEBI" id="CHEBI:57540"/>
    </ligand>
</feature>
<dbReference type="PANTHER" id="PTHR22912">
    <property type="entry name" value="DISULFIDE OXIDOREDUCTASE"/>
    <property type="match status" value="1"/>
</dbReference>
<accession>A0A2I1K0M7</accession>
<keyword evidence="5 12" id="KW-0274">FAD</keyword>